<accession>A0A0C3RYN8</accession>
<gene>
    <name evidence="1" type="ORF">PHLGIDRAFT_362318</name>
</gene>
<organism evidence="1 2">
    <name type="scientific">Phlebiopsis gigantea (strain 11061_1 CR5-6)</name>
    <name type="common">White-rot fungus</name>
    <name type="synonym">Peniophora gigantea</name>
    <dbReference type="NCBI Taxonomy" id="745531"/>
    <lineage>
        <taxon>Eukaryota</taxon>
        <taxon>Fungi</taxon>
        <taxon>Dikarya</taxon>
        <taxon>Basidiomycota</taxon>
        <taxon>Agaricomycotina</taxon>
        <taxon>Agaricomycetes</taxon>
        <taxon>Polyporales</taxon>
        <taxon>Phanerochaetaceae</taxon>
        <taxon>Phlebiopsis</taxon>
    </lineage>
</organism>
<dbReference type="AlphaFoldDB" id="A0A0C3RYN8"/>
<sequence length="149" mass="16040">MWRMFLPLREGCCQCRALSSGIVRYADGGVVKRVVRNAGGTVTMDVVLVRVVVKPSHGGCVRKSWGVDLRVALARVNRAVHVSGWAVGCVDVRVADWQGAFVGAVQEAESHSVVNRAYEGSREVWVKLCSSYASPRGALHTGSAESARS</sequence>
<name>A0A0C3RYN8_PHLG1</name>
<evidence type="ECO:0000313" key="1">
    <source>
        <dbReference type="EMBL" id="KIP01357.1"/>
    </source>
</evidence>
<dbReference type="Proteomes" id="UP000053257">
    <property type="component" value="Unassembled WGS sequence"/>
</dbReference>
<evidence type="ECO:0000313" key="2">
    <source>
        <dbReference type="Proteomes" id="UP000053257"/>
    </source>
</evidence>
<keyword evidence="2" id="KW-1185">Reference proteome</keyword>
<protein>
    <submittedName>
        <fullName evidence="1">Uncharacterized protein</fullName>
    </submittedName>
</protein>
<proteinExistence type="predicted"/>
<dbReference type="EMBL" id="KN840810">
    <property type="protein sequence ID" value="KIP01357.1"/>
    <property type="molecule type" value="Genomic_DNA"/>
</dbReference>
<reference evidence="1 2" key="1">
    <citation type="journal article" date="2014" name="PLoS Genet.">
        <title>Analysis of the Phlebiopsis gigantea genome, transcriptome and secretome provides insight into its pioneer colonization strategies of wood.</title>
        <authorList>
            <person name="Hori C."/>
            <person name="Ishida T."/>
            <person name="Igarashi K."/>
            <person name="Samejima M."/>
            <person name="Suzuki H."/>
            <person name="Master E."/>
            <person name="Ferreira P."/>
            <person name="Ruiz-Duenas F.J."/>
            <person name="Held B."/>
            <person name="Canessa P."/>
            <person name="Larrondo L.F."/>
            <person name="Schmoll M."/>
            <person name="Druzhinina I.S."/>
            <person name="Kubicek C.P."/>
            <person name="Gaskell J.A."/>
            <person name="Kersten P."/>
            <person name="St John F."/>
            <person name="Glasner J."/>
            <person name="Sabat G."/>
            <person name="Splinter BonDurant S."/>
            <person name="Syed K."/>
            <person name="Yadav J."/>
            <person name="Mgbeahuruike A.C."/>
            <person name="Kovalchuk A."/>
            <person name="Asiegbu F.O."/>
            <person name="Lackner G."/>
            <person name="Hoffmeister D."/>
            <person name="Rencoret J."/>
            <person name="Gutierrez A."/>
            <person name="Sun H."/>
            <person name="Lindquist E."/>
            <person name="Barry K."/>
            <person name="Riley R."/>
            <person name="Grigoriev I.V."/>
            <person name="Henrissat B."/>
            <person name="Kues U."/>
            <person name="Berka R.M."/>
            <person name="Martinez A.T."/>
            <person name="Covert S.F."/>
            <person name="Blanchette R.A."/>
            <person name="Cullen D."/>
        </authorList>
    </citation>
    <scope>NUCLEOTIDE SEQUENCE [LARGE SCALE GENOMIC DNA]</scope>
    <source>
        <strain evidence="1 2">11061_1 CR5-6</strain>
    </source>
</reference>
<dbReference type="HOGENOM" id="CLU_1750382_0_0_1"/>